<feature type="domain" description="Peptidase S53" evidence="14">
    <location>
        <begin position="216"/>
        <end position="636"/>
    </location>
</feature>
<dbReference type="GO" id="GO:0008240">
    <property type="term" value="F:tripeptidyl-peptidase activity"/>
    <property type="evidence" value="ECO:0007669"/>
    <property type="project" value="UniProtKB-EC"/>
</dbReference>
<comment type="cofactor">
    <cofactor evidence="11">
        <name>Ca(2+)</name>
        <dbReference type="ChEBI" id="CHEBI:29108"/>
    </cofactor>
    <text evidence="11">Binds 1 Ca(2+) ion per subunit.</text>
</comment>
<keyword evidence="9 11" id="KW-0106">Calcium</keyword>
<evidence type="ECO:0000256" key="6">
    <source>
        <dbReference type="ARBA" id="ARBA00022723"/>
    </source>
</evidence>
<comment type="subcellular location">
    <subcellularLocation>
        <location evidence="3">Secreted</location>
        <location evidence="3">Extracellular space</location>
    </subcellularLocation>
</comment>
<comment type="caution">
    <text evidence="15">The sequence shown here is derived from an EMBL/GenBank/DDBJ whole genome shotgun (WGS) entry which is preliminary data.</text>
</comment>
<organism evidence="15 16">
    <name type="scientific">Trichoderma gamsii</name>
    <dbReference type="NCBI Taxonomy" id="398673"/>
    <lineage>
        <taxon>Eukaryota</taxon>
        <taxon>Fungi</taxon>
        <taxon>Dikarya</taxon>
        <taxon>Ascomycota</taxon>
        <taxon>Pezizomycotina</taxon>
        <taxon>Sordariomycetes</taxon>
        <taxon>Hypocreomycetidae</taxon>
        <taxon>Hypocreales</taxon>
        <taxon>Hypocreaceae</taxon>
        <taxon>Trichoderma</taxon>
    </lineage>
</organism>
<evidence type="ECO:0000256" key="8">
    <source>
        <dbReference type="ARBA" id="ARBA00022825"/>
    </source>
</evidence>
<feature type="binding site" evidence="11">
    <location>
        <position position="616"/>
    </location>
    <ligand>
        <name>Ca(2+)</name>
        <dbReference type="ChEBI" id="CHEBI:29108"/>
    </ligand>
</feature>
<dbReference type="GO" id="GO:0005576">
    <property type="term" value="C:extracellular region"/>
    <property type="evidence" value="ECO:0007669"/>
    <property type="project" value="UniProtKB-SubCell"/>
</dbReference>
<evidence type="ECO:0000256" key="11">
    <source>
        <dbReference type="PROSITE-ProRule" id="PRU01032"/>
    </source>
</evidence>
<keyword evidence="16" id="KW-1185">Reference proteome</keyword>
<dbReference type="SUPFAM" id="SSF54897">
    <property type="entry name" value="Protease propeptides/inhibitors"/>
    <property type="match status" value="1"/>
</dbReference>
<keyword evidence="8 11" id="KW-0720">Serine protease</keyword>
<evidence type="ECO:0000256" key="4">
    <source>
        <dbReference type="ARBA" id="ARBA00012462"/>
    </source>
</evidence>
<keyword evidence="10" id="KW-0865">Zymogen</keyword>
<evidence type="ECO:0000256" key="1">
    <source>
        <dbReference type="ARBA" id="ARBA00001910"/>
    </source>
</evidence>
<keyword evidence="7 11" id="KW-0378">Hydrolase</keyword>
<evidence type="ECO:0000256" key="10">
    <source>
        <dbReference type="ARBA" id="ARBA00023145"/>
    </source>
</evidence>
<dbReference type="Gene3D" id="3.40.50.200">
    <property type="entry name" value="Peptidase S8/S53 domain"/>
    <property type="match status" value="1"/>
</dbReference>
<dbReference type="GO" id="GO:0046872">
    <property type="term" value="F:metal ion binding"/>
    <property type="evidence" value="ECO:0007669"/>
    <property type="project" value="UniProtKB-UniRule"/>
</dbReference>
<dbReference type="SMART" id="SM00944">
    <property type="entry name" value="Pro-kuma_activ"/>
    <property type="match status" value="1"/>
</dbReference>
<dbReference type="GO" id="GO:0006508">
    <property type="term" value="P:proteolysis"/>
    <property type="evidence" value="ECO:0007669"/>
    <property type="project" value="UniProtKB-KW"/>
</dbReference>
<evidence type="ECO:0000256" key="5">
    <source>
        <dbReference type="ARBA" id="ARBA00022670"/>
    </source>
</evidence>
<protein>
    <recommendedName>
        <fullName evidence="4">tripeptidyl-peptidase II</fullName>
        <ecNumber evidence="4">3.4.14.10</ecNumber>
    </recommendedName>
</protein>
<dbReference type="GeneID" id="29985031"/>
<dbReference type="CDD" id="cd04056">
    <property type="entry name" value="Peptidases_S53"/>
    <property type="match status" value="1"/>
</dbReference>
<gene>
    <name evidence="15" type="ORF">TGAM01_v202354</name>
</gene>
<feature type="binding site" evidence="11">
    <location>
        <position position="596"/>
    </location>
    <ligand>
        <name>Ca(2+)</name>
        <dbReference type="ChEBI" id="CHEBI:29108"/>
    </ligand>
</feature>
<evidence type="ECO:0000259" key="14">
    <source>
        <dbReference type="PROSITE" id="PS51695"/>
    </source>
</evidence>
<dbReference type="InterPro" id="IPR050819">
    <property type="entry name" value="Tripeptidyl-peptidase_I"/>
</dbReference>
<dbReference type="InterPro" id="IPR000209">
    <property type="entry name" value="Peptidase_S8/S53_dom"/>
</dbReference>
<sequence length="637" mass="70026">MGLSQLAAYGILTAAAVAAVPSTNGYATHERRDIGKRDAWVKRDRIDARDVLPMRIGLTQRNLERGAELLRDVSDPSSASYGKHWTRQQVAEMFEPSKDTVDTVKRWLDSTGITADRIQHSRGNGWLTFNASAAEAESLLQTEYYTYDHSIESRSAVGCDEYQLPHYVRDHVDFVHPGVSLMAGPKRSSPTKHGMDRSNASQLQSRDAANSSCYDLVTPDCVRKLYNVPLGDKAAPGNTLGLFEFGSWYSPQSLDAFVEKYAPNVPTGTRPANVSIDLSAWHYGEYNQGVEADMDVQIAFPLIYPQNITIYQSDDIYYTGYGLDSHLGWFQDWLDAIDGSYCTYSAFGETGNDPDIDPVYPNQNRTPGSENSTSPDFYQGPTACGTVNSTNVFSVSYGGLEYKLPVNYMFRQCNEFMKLGLMGTTVVVASGDSGTSVSEICGIGYDEYHTTAQYPSNCPYVLSVGATMLKPDFKEVVANPYGRQYASSGGFSYNYSRPWYQDEAVESYNKKYNRLPTDAYNASGRGFPDVSAVGWNLPMFTTPDPAPDNASGTSASTPIVASLINRVNEERLAVGKSLVGFVNPIFYQNSHIFNDITSGNNSVCGSLAFNATPGWDPTTGLGTINYAKMLEVFLNLP</sequence>
<feature type="region of interest" description="Disordered" evidence="12">
    <location>
        <begin position="183"/>
        <end position="206"/>
    </location>
</feature>
<feature type="binding site" evidence="11">
    <location>
        <position position="614"/>
    </location>
    <ligand>
        <name>Ca(2+)</name>
        <dbReference type="ChEBI" id="CHEBI:29108"/>
    </ligand>
</feature>
<feature type="binding site" evidence="11">
    <location>
        <position position="595"/>
    </location>
    <ligand>
        <name>Ca(2+)</name>
        <dbReference type="ChEBI" id="CHEBI:29108"/>
    </ligand>
</feature>
<evidence type="ECO:0000256" key="7">
    <source>
        <dbReference type="ARBA" id="ARBA00022801"/>
    </source>
</evidence>
<accession>A0A2P4ZW48</accession>
<feature type="region of interest" description="Disordered" evidence="12">
    <location>
        <begin position="353"/>
        <end position="375"/>
    </location>
</feature>
<feature type="chain" id="PRO_5015184215" description="tripeptidyl-peptidase II" evidence="13">
    <location>
        <begin position="19"/>
        <end position="637"/>
    </location>
</feature>
<keyword evidence="13" id="KW-0732">Signal</keyword>
<dbReference type="PROSITE" id="PS51695">
    <property type="entry name" value="SEDOLISIN"/>
    <property type="match status" value="1"/>
</dbReference>
<feature type="compositionally biased region" description="Polar residues" evidence="12">
    <location>
        <begin position="361"/>
        <end position="375"/>
    </location>
</feature>
<dbReference type="RefSeq" id="XP_018661939.2">
    <property type="nucleotide sequence ID" value="XM_018804948.2"/>
</dbReference>
<dbReference type="GO" id="GO:0004252">
    <property type="term" value="F:serine-type endopeptidase activity"/>
    <property type="evidence" value="ECO:0007669"/>
    <property type="project" value="UniProtKB-UniRule"/>
</dbReference>
<evidence type="ECO:0000256" key="12">
    <source>
        <dbReference type="SAM" id="MobiDB-lite"/>
    </source>
</evidence>
<keyword evidence="5 11" id="KW-0645">Protease</keyword>
<feature type="active site" description="Charge relay system" evidence="11">
    <location>
        <position position="295"/>
    </location>
</feature>
<dbReference type="EMBL" id="JPDN02000006">
    <property type="protein sequence ID" value="PON28507.1"/>
    <property type="molecule type" value="Genomic_DNA"/>
</dbReference>
<evidence type="ECO:0000256" key="3">
    <source>
        <dbReference type="ARBA" id="ARBA00004239"/>
    </source>
</evidence>
<dbReference type="SUPFAM" id="SSF52743">
    <property type="entry name" value="Subtilisin-like"/>
    <property type="match status" value="1"/>
</dbReference>
<evidence type="ECO:0000313" key="15">
    <source>
        <dbReference type="EMBL" id="PON28507.1"/>
    </source>
</evidence>
<feature type="active site" description="Charge relay system" evidence="11">
    <location>
        <position position="554"/>
    </location>
</feature>
<dbReference type="AlphaFoldDB" id="A0A2P4ZW48"/>
<evidence type="ECO:0000256" key="2">
    <source>
        <dbReference type="ARBA" id="ARBA00002451"/>
    </source>
</evidence>
<feature type="signal peptide" evidence="13">
    <location>
        <begin position="1"/>
        <end position="18"/>
    </location>
</feature>
<name>A0A2P4ZW48_9HYPO</name>
<dbReference type="Pfam" id="PF09286">
    <property type="entry name" value="Pro-kuma_activ"/>
    <property type="match status" value="1"/>
</dbReference>
<dbReference type="Pfam" id="PF00082">
    <property type="entry name" value="Peptidase_S8"/>
    <property type="match status" value="1"/>
</dbReference>
<dbReference type="InterPro" id="IPR036852">
    <property type="entry name" value="Peptidase_S8/S53_dom_sf"/>
</dbReference>
<dbReference type="InterPro" id="IPR015366">
    <property type="entry name" value="S53_propep"/>
</dbReference>
<reference evidence="15 16" key="1">
    <citation type="journal article" date="2016" name="Genome Announc.">
        <title>Draft Whole-Genome Sequence of Trichoderma gamsii T6085, a Promising Biocontrol Agent of Fusarium Head Blight on Wheat.</title>
        <authorList>
            <person name="Baroncelli R."/>
            <person name="Zapparata A."/>
            <person name="Piaggeschi G."/>
            <person name="Sarrocco S."/>
            <person name="Vannacci G."/>
        </authorList>
    </citation>
    <scope>NUCLEOTIDE SEQUENCE [LARGE SCALE GENOMIC DNA]</scope>
    <source>
        <strain evidence="15 16">T6085</strain>
    </source>
</reference>
<dbReference type="PANTHER" id="PTHR14218">
    <property type="entry name" value="PROTEASE S8 TRIPEPTIDYL PEPTIDASE I CLN2"/>
    <property type="match status" value="1"/>
</dbReference>
<comment type="function">
    <text evidence="2">Secreted tripeptidyl-peptidase which degrades proteins at acidic pHs and is involved in virulence.</text>
</comment>
<dbReference type="STRING" id="398673.A0A2P4ZW48"/>
<dbReference type="CDD" id="cd11377">
    <property type="entry name" value="Pro-peptidase_S53"/>
    <property type="match status" value="1"/>
</dbReference>
<feature type="active site" description="Charge relay system" evidence="11">
    <location>
        <position position="291"/>
    </location>
</feature>
<dbReference type="PANTHER" id="PTHR14218:SF19">
    <property type="entry name" value="SERINE PROTEASE AORO, PUTATIVE (AFU_ORTHOLOGUE AFUA_6G10250)-RELATED"/>
    <property type="match status" value="1"/>
</dbReference>
<evidence type="ECO:0000256" key="13">
    <source>
        <dbReference type="SAM" id="SignalP"/>
    </source>
</evidence>
<evidence type="ECO:0000256" key="9">
    <source>
        <dbReference type="ARBA" id="ARBA00022837"/>
    </source>
</evidence>
<proteinExistence type="predicted"/>
<evidence type="ECO:0000313" key="16">
    <source>
        <dbReference type="Proteomes" id="UP000054821"/>
    </source>
</evidence>
<keyword evidence="6 11" id="KW-0479">Metal-binding</keyword>
<dbReference type="Proteomes" id="UP000054821">
    <property type="component" value="Unassembled WGS sequence"/>
</dbReference>
<dbReference type="InterPro" id="IPR030400">
    <property type="entry name" value="Sedolisin_dom"/>
</dbReference>
<dbReference type="EC" id="3.4.14.10" evidence="4"/>
<comment type="catalytic activity">
    <reaction evidence="1">
        <text>Release of an N-terminal tripeptide from a polypeptide.</text>
        <dbReference type="EC" id="3.4.14.10"/>
    </reaction>
</comment>